<protein>
    <recommendedName>
        <fullName evidence="3">EGF-like domain-containing protein</fullName>
    </recommendedName>
</protein>
<comment type="caution">
    <text evidence="1">The sequence shown here is derived from an EMBL/GenBank/DDBJ whole genome shotgun (WGS) entry which is preliminary data.</text>
</comment>
<reference evidence="1" key="1">
    <citation type="submission" date="2018-01" db="EMBL/GenBank/DDBJ databases">
        <authorList>
            <person name="Mao J.F."/>
        </authorList>
    </citation>
    <scope>NUCLEOTIDE SEQUENCE</scope>
    <source>
        <strain evidence="1">Huo1</strain>
        <tissue evidence="1">Leaf</tissue>
    </source>
</reference>
<dbReference type="Proteomes" id="UP000298416">
    <property type="component" value="Unassembled WGS sequence"/>
</dbReference>
<sequence length="81" mass="9057">MYVAVSSSRLTSPTNRRPVRNDSAYACVSANSQCYKPVSNNGYRCRCNTGFEGNPYLNDGCRGIITFFYINECLNETVGRL</sequence>
<name>A0A8X8XKE9_SALSN</name>
<proteinExistence type="predicted"/>
<dbReference type="EMBL" id="PNBA02000009">
    <property type="protein sequence ID" value="KAG6414204.1"/>
    <property type="molecule type" value="Genomic_DNA"/>
</dbReference>
<organism evidence="1">
    <name type="scientific">Salvia splendens</name>
    <name type="common">Scarlet sage</name>
    <dbReference type="NCBI Taxonomy" id="180675"/>
    <lineage>
        <taxon>Eukaryota</taxon>
        <taxon>Viridiplantae</taxon>
        <taxon>Streptophyta</taxon>
        <taxon>Embryophyta</taxon>
        <taxon>Tracheophyta</taxon>
        <taxon>Spermatophyta</taxon>
        <taxon>Magnoliopsida</taxon>
        <taxon>eudicotyledons</taxon>
        <taxon>Gunneridae</taxon>
        <taxon>Pentapetalae</taxon>
        <taxon>asterids</taxon>
        <taxon>lamiids</taxon>
        <taxon>Lamiales</taxon>
        <taxon>Lamiaceae</taxon>
        <taxon>Nepetoideae</taxon>
        <taxon>Mentheae</taxon>
        <taxon>Salviinae</taxon>
        <taxon>Salvia</taxon>
        <taxon>Salvia subgen. Calosphace</taxon>
        <taxon>core Calosphace</taxon>
    </lineage>
</organism>
<evidence type="ECO:0000313" key="2">
    <source>
        <dbReference type="Proteomes" id="UP000298416"/>
    </source>
</evidence>
<reference evidence="1" key="2">
    <citation type="submission" date="2020-08" db="EMBL/GenBank/DDBJ databases">
        <title>Plant Genome Project.</title>
        <authorList>
            <person name="Zhang R.-G."/>
        </authorList>
    </citation>
    <scope>NUCLEOTIDE SEQUENCE</scope>
    <source>
        <strain evidence="1">Huo1</strain>
        <tissue evidence="1">Leaf</tissue>
    </source>
</reference>
<dbReference type="PANTHER" id="PTHR33491">
    <property type="entry name" value="OSJNBA0016N04.9 PROTEIN"/>
    <property type="match status" value="1"/>
</dbReference>
<accession>A0A8X8XKE9</accession>
<dbReference type="AlphaFoldDB" id="A0A8X8XKE9"/>
<evidence type="ECO:0008006" key="3">
    <source>
        <dbReference type="Google" id="ProtNLM"/>
    </source>
</evidence>
<gene>
    <name evidence="1" type="ORF">SASPL_126922</name>
</gene>
<evidence type="ECO:0000313" key="1">
    <source>
        <dbReference type="EMBL" id="KAG6414204.1"/>
    </source>
</evidence>
<keyword evidence="2" id="KW-1185">Reference proteome</keyword>